<evidence type="ECO:0000313" key="3">
    <source>
        <dbReference type="Proteomes" id="UP000271554"/>
    </source>
</evidence>
<gene>
    <name evidence="2" type="ORF">DWB77_06440</name>
</gene>
<sequence>MGELIRTRDGRDLAVENYGNPKGRPVFLLHGTPGSRLGPAPRSAVLYRLGVRLITFDRPGYGDSDRLPGRRVAHAAADVEAIADALDIDEFAVVGRSGGAPHALACAALLPDRTARAAALVGLAPRDAQGLDWFDGMTEANVREYINAAAGQGQLTTALEMRSITIRSDPRRSVADMRHDLPKPDRGIVADAGIRAMLERNFEEALRSSADGWVDDVMAFSTDWEFRPEDITAPVLLWHGEQDVFAPVQHTRWLAERIPGAQLIVERGAAHFGALRVLTRVLSWATW</sequence>
<evidence type="ECO:0000259" key="1">
    <source>
        <dbReference type="Pfam" id="PF00561"/>
    </source>
</evidence>
<dbReference type="RefSeq" id="WP_120725484.1">
    <property type="nucleotide sequence ID" value="NZ_CP032698.1"/>
</dbReference>
<dbReference type="InterPro" id="IPR050471">
    <property type="entry name" value="AB_hydrolase"/>
</dbReference>
<name>A0A387HSD4_9ACTN</name>
<organism evidence="2 3">
    <name type="scientific">Streptomyces hundungensis</name>
    <dbReference type="NCBI Taxonomy" id="1077946"/>
    <lineage>
        <taxon>Bacteria</taxon>
        <taxon>Bacillati</taxon>
        <taxon>Actinomycetota</taxon>
        <taxon>Actinomycetes</taxon>
        <taxon>Kitasatosporales</taxon>
        <taxon>Streptomycetaceae</taxon>
        <taxon>Streptomyces</taxon>
    </lineage>
</organism>
<dbReference type="Gene3D" id="3.40.50.1820">
    <property type="entry name" value="alpha/beta hydrolase"/>
    <property type="match status" value="1"/>
</dbReference>
<dbReference type="Proteomes" id="UP000271554">
    <property type="component" value="Chromosome"/>
</dbReference>
<keyword evidence="2" id="KW-0378">Hydrolase</keyword>
<protein>
    <submittedName>
        <fullName evidence="2">Arylesterase</fullName>
        <ecNumber evidence="2">3.1.1.2</ecNumber>
    </submittedName>
</protein>
<dbReference type="GO" id="GO:0004064">
    <property type="term" value="F:arylesterase activity"/>
    <property type="evidence" value="ECO:0007669"/>
    <property type="project" value="UniProtKB-EC"/>
</dbReference>
<dbReference type="InterPro" id="IPR029058">
    <property type="entry name" value="AB_hydrolase_fold"/>
</dbReference>
<dbReference type="OrthoDB" id="9800988at2"/>
<dbReference type="AlphaFoldDB" id="A0A387HSD4"/>
<dbReference type="PANTHER" id="PTHR43433:SF10">
    <property type="entry name" value="AB HYDROLASE-1 DOMAIN-CONTAINING PROTEIN"/>
    <property type="match status" value="1"/>
</dbReference>
<accession>A0A387HSD4</accession>
<evidence type="ECO:0000313" key="2">
    <source>
        <dbReference type="EMBL" id="AYG84227.1"/>
    </source>
</evidence>
<dbReference type="EMBL" id="CP032698">
    <property type="protein sequence ID" value="AYG84227.1"/>
    <property type="molecule type" value="Genomic_DNA"/>
</dbReference>
<reference evidence="2 3" key="1">
    <citation type="submission" date="2018-10" db="EMBL/GenBank/DDBJ databases">
        <title>Relationship between Morphology and Antimicrobial Activity in Streptomyces.</title>
        <authorList>
            <person name="Kang H.J."/>
            <person name="Kim S.B."/>
        </authorList>
    </citation>
    <scope>NUCLEOTIDE SEQUENCE [LARGE SCALE GENOMIC DNA]</scope>
    <source>
        <strain evidence="2 3">BH38</strain>
    </source>
</reference>
<dbReference type="PANTHER" id="PTHR43433">
    <property type="entry name" value="HYDROLASE, ALPHA/BETA FOLD FAMILY PROTEIN"/>
    <property type="match status" value="1"/>
</dbReference>
<dbReference type="SUPFAM" id="SSF53474">
    <property type="entry name" value="alpha/beta-Hydrolases"/>
    <property type="match status" value="1"/>
</dbReference>
<proteinExistence type="predicted"/>
<dbReference type="EC" id="3.1.1.2" evidence="2"/>
<dbReference type="Pfam" id="PF00561">
    <property type="entry name" value="Abhydrolase_1"/>
    <property type="match status" value="1"/>
</dbReference>
<feature type="domain" description="AB hydrolase-1" evidence="1">
    <location>
        <begin position="25"/>
        <end position="273"/>
    </location>
</feature>
<dbReference type="InterPro" id="IPR000073">
    <property type="entry name" value="AB_hydrolase_1"/>
</dbReference>
<dbReference type="KEGG" id="shun:DWB77_06440"/>
<keyword evidence="3" id="KW-1185">Reference proteome</keyword>